<feature type="domain" description="N-acetyltransferase" evidence="3">
    <location>
        <begin position="16"/>
        <end position="166"/>
    </location>
</feature>
<name>A0A2T0PXL6_9ACTN</name>
<sequence>MSVDAACQADRHGGALGIRAVAMSDPAARPLLDALGEEYQRRYGGNTELSRFPDSDFAPPDGCLLIAERDGRTVAGGAFRRWDADTAELKRVWTAADQRRRGHARRVLAALEAEAVRRGYRRLVLNTGLRQPEAVGLYEATGYEALGEGALGELSYPYVAFAKLLPGRPAD</sequence>
<dbReference type="PANTHER" id="PTHR43877:SF2">
    <property type="entry name" value="AMINOALKYLPHOSPHONATE N-ACETYLTRANSFERASE-RELATED"/>
    <property type="match status" value="1"/>
</dbReference>
<evidence type="ECO:0000313" key="4">
    <source>
        <dbReference type="EMBL" id="PRX96280.1"/>
    </source>
</evidence>
<dbReference type="InterPro" id="IPR000182">
    <property type="entry name" value="GNAT_dom"/>
</dbReference>
<dbReference type="OrthoDB" id="70840at2"/>
<accession>A0A2T0PXL6</accession>
<dbReference type="InterPro" id="IPR050832">
    <property type="entry name" value="Bact_Acetyltransf"/>
</dbReference>
<evidence type="ECO:0000259" key="3">
    <source>
        <dbReference type="PROSITE" id="PS51186"/>
    </source>
</evidence>
<dbReference type="InterPro" id="IPR016181">
    <property type="entry name" value="Acyl_CoA_acyltransferase"/>
</dbReference>
<keyword evidence="5" id="KW-1185">Reference proteome</keyword>
<keyword evidence="2" id="KW-0012">Acyltransferase</keyword>
<proteinExistence type="predicted"/>
<dbReference type="Proteomes" id="UP000237846">
    <property type="component" value="Unassembled WGS sequence"/>
</dbReference>
<dbReference type="CDD" id="cd04301">
    <property type="entry name" value="NAT_SF"/>
    <property type="match status" value="1"/>
</dbReference>
<evidence type="ECO:0000313" key="5">
    <source>
        <dbReference type="Proteomes" id="UP000237846"/>
    </source>
</evidence>
<dbReference type="PANTHER" id="PTHR43877">
    <property type="entry name" value="AMINOALKYLPHOSPHONATE N-ACETYLTRANSFERASE-RELATED-RELATED"/>
    <property type="match status" value="1"/>
</dbReference>
<dbReference type="Pfam" id="PF00583">
    <property type="entry name" value="Acetyltransf_1"/>
    <property type="match status" value="1"/>
</dbReference>
<dbReference type="PROSITE" id="PS51186">
    <property type="entry name" value="GNAT"/>
    <property type="match status" value="1"/>
</dbReference>
<protein>
    <submittedName>
        <fullName evidence="4">Acetyltransferase (GNAT) family protein</fullName>
    </submittedName>
</protein>
<dbReference type="GO" id="GO:0016747">
    <property type="term" value="F:acyltransferase activity, transferring groups other than amino-acyl groups"/>
    <property type="evidence" value="ECO:0007669"/>
    <property type="project" value="InterPro"/>
</dbReference>
<dbReference type="EMBL" id="PVZC01000008">
    <property type="protein sequence ID" value="PRX96280.1"/>
    <property type="molecule type" value="Genomic_DNA"/>
</dbReference>
<reference evidence="4 5" key="1">
    <citation type="submission" date="2018-03" db="EMBL/GenBank/DDBJ databases">
        <title>Genomic Encyclopedia of Archaeal and Bacterial Type Strains, Phase II (KMG-II): from individual species to whole genera.</title>
        <authorList>
            <person name="Goeker M."/>
        </authorList>
    </citation>
    <scope>NUCLEOTIDE SEQUENCE [LARGE SCALE GENOMIC DNA]</scope>
    <source>
        <strain evidence="4 5">DSM 45601</strain>
    </source>
</reference>
<evidence type="ECO:0000256" key="2">
    <source>
        <dbReference type="ARBA" id="ARBA00023315"/>
    </source>
</evidence>
<keyword evidence="1 4" id="KW-0808">Transferase</keyword>
<dbReference type="Gene3D" id="3.40.630.30">
    <property type="match status" value="1"/>
</dbReference>
<dbReference type="AlphaFoldDB" id="A0A2T0PXL6"/>
<organism evidence="4 5">
    <name type="scientific">Allonocardiopsis opalescens</name>
    <dbReference type="NCBI Taxonomy" id="1144618"/>
    <lineage>
        <taxon>Bacteria</taxon>
        <taxon>Bacillati</taxon>
        <taxon>Actinomycetota</taxon>
        <taxon>Actinomycetes</taxon>
        <taxon>Streptosporangiales</taxon>
        <taxon>Allonocardiopsis</taxon>
    </lineage>
</organism>
<comment type="caution">
    <text evidence="4">The sequence shown here is derived from an EMBL/GenBank/DDBJ whole genome shotgun (WGS) entry which is preliminary data.</text>
</comment>
<evidence type="ECO:0000256" key="1">
    <source>
        <dbReference type="ARBA" id="ARBA00022679"/>
    </source>
</evidence>
<dbReference type="RefSeq" id="WP_106251095.1">
    <property type="nucleotide sequence ID" value="NZ_PVZC01000008.1"/>
</dbReference>
<dbReference type="SUPFAM" id="SSF55729">
    <property type="entry name" value="Acyl-CoA N-acyltransferases (Nat)"/>
    <property type="match status" value="1"/>
</dbReference>
<gene>
    <name evidence="4" type="ORF">CLV72_108287</name>
</gene>